<name>A0A0M6XQC4_9RHOB</name>
<evidence type="ECO:0000259" key="5">
    <source>
        <dbReference type="PROSITE" id="PS51078"/>
    </source>
</evidence>
<protein>
    <submittedName>
        <fullName evidence="6">Pca regulon regulatory protein</fullName>
    </submittedName>
</protein>
<organism evidence="6 7">
    <name type="scientific">Jannaschia rubra</name>
    <dbReference type="NCBI Taxonomy" id="282197"/>
    <lineage>
        <taxon>Bacteria</taxon>
        <taxon>Pseudomonadati</taxon>
        <taxon>Pseudomonadota</taxon>
        <taxon>Alphaproteobacteria</taxon>
        <taxon>Rhodobacterales</taxon>
        <taxon>Roseobacteraceae</taxon>
        <taxon>Jannaschia</taxon>
    </lineage>
</organism>
<keyword evidence="3" id="KW-0804">Transcription</keyword>
<reference evidence="6 7" key="1">
    <citation type="submission" date="2015-07" db="EMBL/GenBank/DDBJ databases">
        <authorList>
            <person name="Noorani M."/>
        </authorList>
    </citation>
    <scope>NUCLEOTIDE SEQUENCE [LARGE SCALE GENOMIC DNA]</scope>
    <source>
        <strain evidence="6 7">CECT 5088</strain>
    </source>
</reference>
<dbReference type="InterPro" id="IPR029016">
    <property type="entry name" value="GAF-like_dom_sf"/>
</dbReference>
<keyword evidence="1" id="KW-0805">Transcription regulation</keyword>
<dbReference type="AlphaFoldDB" id="A0A0M6XQC4"/>
<dbReference type="Gene3D" id="3.30.450.40">
    <property type="match status" value="1"/>
</dbReference>
<dbReference type="OrthoDB" id="9807558at2"/>
<dbReference type="RefSeq" id="WP_055682755.1">
    <property type="nucleotide sequence ID" value="NZ_CXPG01000020.1"/>
</dbReference>
<dbReference type="InterPro" id="IPR036388">
    <property type="entry name" value="WH-like_DNA-bd_sf"/>
</dbReference>
<keyword evidence="7" id="KW-1185">Reference proteome</keyword>
<dbReference type="EMBL" id="CXPG01000020">
    <property type="protein sequence ID" value="CTQ33329.1"/>
    <property type="molecule type" value="Genomic_DNA"/>
</dbReference>
<evidence type="ECO:0000256" key="3">
    <source>
        <dbReference type="ARBA" id="ARBA00023163"/>
    </source>
</evidence>
<dbReference type="GO" id="GO:0003700">
    <property type="term" value="F:DNA-binding transcription factor activity"/>
    <property type="evidence" value="ECO:0007669"/>
    <property type="project" value="TreeGrafter"/>
</dbReference>
<dbReference type="Proteomes" id="UP000048908">
    <property type="component" value="Unassembled WGS sequence"/>
</dbReference>
<dbReference type="InterPro" id="IPR036390">
    <property type="entry name" value="WH_DNA-bd_sf"/>
</dbReference>
<dbReference type="SUPFAM" id="SSF46785">
    <property type="entry name" value="Winged helix' DNA-binding domain"/>
    <property type="match status" value="1"/>
</dbReference>
<dbReference type="PANTHER" id="PTHR30136">
    <property type="entry name" value="HELIX-TURN-HELIX TRANSCRIPTIONAL REGULATOR, ICLR FAMILY"/>
    <property type="match status" value="1"/>
</dbReference>
<evidence type="ECO:0000313" key="7">
    <source>
        <dbReference type="Proteomes" id="UP000048908"/>
    </source>
</evidence>
<dbReference type="GO" id="GO:0045892">
    <property type="term" value="P:negative regulation of DNA-templated transcription"/>
    <property type="evidence" value="ECO:0007669"/>
    <property type="project" value="TreeGrafter"/>
</dbReference>
<dbReference type="PANTHER" id="PTHR30136:SF33">
    <property type="entry name" value="TRANSCRIPTIONAL REGULATORY PROTEIN"/>
    <property type="match status" value="1"/>
</dbReference>
<dbReference type="PROSITE" id="PS51077">
    <property type="entry name" value="HTH_ICLR"/>
    <property type="match status" value="1"/>
</dbReference>
<proteinExistence type="predicted"/>
<dbReference type="PROSITE" id="PS51078">
    <property type="entry name" value="ICLR_ED"/>
    <property type="match status" value="1"/>
</dbReference>
<dbReference type="GO" id="GO:0003677">
    <property type="term" value="F:DNA binding"/>
    <property type="evidence" value="ECO:0007669"/>
    <property type="project" value="UniProtKB-KW"/>
</dbReference>
<feature type="domain" description="HTH iclR-type" evidence="4">
    <location>
        <begin position="10"/>
        <end position="72"/>
    </location>
</feature>
<sequence length="263" mass="28636">MEEETDRRFATTLARGLSVLRAFRPGDDGLGNAEISERTGLPKSTVSRLTFTLQKLGYLNHAHRHDRYRPGPALLVLGNTAAASISFVDLSGPLMQRLADATGTLGLLLVRDDRKMLIVRTWRPRTVASLWLEVGHRLPFDGSSSGHAFLSGLSDPTDIVARAGDDLTADRAQAIRADGRAQFMSRGYVIADPAAYFAPNIHAVATPFQPRDMTEPVVFTCGALPEVLSVERMRDEVGPRLRDTVAELERIMGQGPTQAAGFA</sequence>
<dbReference type="SUPFAM" id="SSF55781">
    <property type="entry name" value="GAF domain-like"/>
    <property type="match status" value="1"/>
</dbReference>
<dbReference type="InterPro" id="IPR005471">
    <property type="entry name" value="Tscrpt_reg_IclR_N"/>
</dbReference>
<dbReference type="InterPro" id="IPR050707">
    <property type="entry name" value="HTH_MetabolicPath_Reg"/>
</dbReference>
<evidence type="ECO:0000259" key="4">
    <source>
        <dbReference type="PROSITE" id="PS51077"/>
    </source>
</evidence>
<evidence type="ECO:0000313" key="6">
    <source>
        <dbReference type="EMBL" id="CTQ33329.1"/>
    </source>
</evidence>
<dbReference type="Gene3D" id="1.10.10.10">
    <property type="entry name" value="Winged helix-like DNA-binding domain superfamily/Winged helix DNA-binding domain"/>
    <property type="match status" value="1"/>
</dbReference>
<dbReference type="Pfam" id="PF09339">
    <property type="entry name" value="HTH_IclR"/>
    <property type="match status" value="1"/>
</dbReference>
<dbReference type="STRING" id="282197.SAMN04488517_102159"/>
<keyword evidence="2" id="KW-0238">DNA-binding</keyword>
<evidence type="ECO:0000256" key="1">
    <source>
        <dbReference type="ARBA" id="ARBA00023015"/>
    </source>
</evidence>
<dbReference type="InterPro" id="IPR014757">
    <property type="entry name" value="Tscrpt_reg_IclR_C"/>
</dbReference>
<feature type="domain" description="IclR-ED" evidence="5">
    <location>
        <begin position="73"/>
        <end position="254"/>
    </location>
</feature>
<gene>
    <name evidence="6" type="primary">pcaR</name>
    <name evidence="6" type="ORF">JAN5088_02111</name>
</gene>
<evidence type="ECO:0000256" key="2">
    <source>
        <dbReference type="ARBA" id="ARBA00023125"/>
    </source>
</evidence>
<accession>A0A0M6XQC4</accession>
<dbReference type="SMART" id="SM00346">
    <property type="entry name" value="HTH_ICLR"/>
    <property type="match status" value="1"/>
</dbReference>